<dbReference type="InterPro" id="IPR002129">
    <property type="entry name" value="PyrdxlP-dep_de-COase"/>
</dbReference>
<dbReference type="GO" id="GO:0030170">
    <property type="term" value="F:pyridoxal phosphate binding"/>
    <property type="evidence" value="ECO:0007669"/>
    <property type="project" value="InterPro"/>
</dbReference>
<keyword evidence="2 5" id="KW-0663">Pyridoxal phosphate</keyword>
<comment type="cofactor">
    <cofactor evidence="1 5 6">
        <name>pyridoxal 5'-phosphate</name>
        <dbReference type="ChEBI" id="CHEBI:597326"/>
    </cofactor>
</comment>
<sequence>MSSGRVEEVVKRLAEIRAMDARGEGGRLFTYLYETGDPGVKEVSLRAFEMFLDTNALDPTVFKSALFFERELVSFASSLAGGVEGVVGTVTYGGTESIILAAMAAREWHRSLGGSRTPGIVAPQTVHPSVRKAARYLGMRLSIAPVDPGSKRVDIDSLVSLVDDGTAMVVVSAPNYPYGTVDDVRGVAEALSSRRVWLHVDACIGGFILPFMRELGLYSGAFAFDVEGVYSVSMDLHKYGYSPKGASVLLFRDGSLKKHSIFADLRWPGYPFINTTVLSSRSVAPLAAAWAVTNYLGHRGYLELARKAVEARDEIMRGLESIGFRSLAPIESTILSVALDDPADTLRFHANMSRRGWILGLQPGVEGLAPPNIHLTISPIHKLVAPQFLEDARASSGEPLPKELEEARRLLESRGPLELAGMIGRTPYDQVIIAWILSSIPPDLAEDLARELTVEVYRG</sequence>
<dbReference type="PANTHER" id="PTHR42735">
    <property type="match status" value="1"/>
</dbReference>
<dbReference type="InterPro" id="IPR015424">
    <property type="entry name" value="PyrdxlP-dep_Trfase"/>
</dbReference>
<evidence type="ECO:0000256" key="6">
    <source>
        <dbReference type="RuleBase" id="RU000382"/>
    </source>
</evidence>
<dbReference type="EMBL" id="BDMD01000001">
    <property type="protein sequence ID" value="GBF08303.1"/>
    <property type="molecule type" value="Genomic_DNA"/>
</dbReference>
<dbReference type="SUPFAM" id="SSF53383">
    <property type="entry name" value="PLP-dependent transferases"/>
    <property type="match status" value="1"/>
</dbReference>
<evidence type="ECO:0000256" key="1">
    <source>
        <dbReference type="ARBA" id="ARBA00001933"/>
    </source>
</evidence>
<gene>
    <name evidence="7" type="ORF">apy_00280</name>
</gene>
<comment type="similarity">
    <text evidence="4">Belongs to the group II decarboxylase family. Sphingosine-1-phosphate lyase subfamily.</text>
</comment>
<dbReference type="Gene3D" id="3.90.1150.10">
    <property type="entry name" value="Aspartate Aminotransferase, domain 1"/>
    <property type="match status" value="1"/>
</dbReference>
<keyword evidence="3 6" id="KW-0456">Lyase</keyword>
<dbReference type="RefSeq" id="WP_131159390.1">
    <property type="nucleotide sequence ID" value="NZ_BDMD01000001.1"/>
</dbReference>
<evidence type="ECO:0000256" key="3">
    <source>
        <dbReference type="ARBA" id="ARBA00023239"/>
    </source>
</evidence>
<proteinExistence type="inferred from homology"/>
<dbReference type="GO" id="GO:0019752">
    <property type="term" value="P:carboxylic acid metabolic process"/>
    <property type="evidence" value="ECO:0007669"/>
    <property type="project" value="InterPro"/>
</dbReference>
<dbReference type="InterPro" id="IPR050477">
    <property type="entry name" value="GrpII_AminoAcid_Decarb"/>
</dbReference>
<dbReference type="Pfam" id="PF00282">
    <property type="entry name" value="Pyridoxal_deC"/>
    <property type="match status" value="1"/>
</dbReference>
<comment type="caution">
    <text evidence="7">The sequence shown here is derived from an EMBL/GenBank/DDBJ whole genome shotgun (WGS) entry which is preliminary data.</text>
</comment>
<organism evidence="7 8">
    <name type="scientific">Aeropyrum pernix</name>
    <dbReference type="NCBI Taxonomy" id="56636"/>
    <lineage>
        <taxon>Archaea</taxon>
        <taxon>Thermoproteota</taxon>
        <taxon>Thermoprotei</taxon>
        <taxon>Desulfurococcales</taxon>
        <taxon>Desulfurococcaceae</taxon>
        <taxon>Aeropyrum</taxon>
    </lineage>
</organism>
<dbReference type="InterPro" id="IPR015422">
    <property type="entry name" value="PyrdxlP-dep_Trfase_small"/>
</dbReference>
<evidence type="ECO:0000256" key="2">
    <source>
        <dbReference type="ARBA" id="ARBA00022898"/>
    </source>
</evidence>
<evidence type="ECO:0000256" key="4">
    <source>
        <dbReference type="ARBA" id="ARBA00038302"/>
    </source>
</evidence>
<accession>A0A401H7C4</accession>
<evidence type="ECO:0000313" key="8">
    <source>
        <dbReference type="Proteomes" id="UP000291213"/>
    </source>
</evidence>
<dbReference type="PANTHER" id="PTHR42735:SF6">
    <property type="entry name" value="SPHINGOSINE-1-PHOSPHATE LYASE 1"/>
    <property type="match status" value="1"/>
</dbReference>
<name>A0A401H7C4_AERPX</name>
<evidence type="ECO:0000313" key="7">
    <source>
        <dbReference type="EMBL" id="GBF08303.1"/>
    </source>
</evidence>
<dbReference type="AlphaFoldDB" id="A0A401H7C4"/>
<dbReference type="InterPro" id="IPR015421">
    <property type="entry name" value="PyrdxlP-dep_Trfase_major"/>
</dbReference>
<reference evidence="7 8" key="1">
    <citation type="submission" date="2017-02" db="EMBL/GenBank/DDBJ databases">
        <title>isolation and characterization of a novel temperate virus Aeropyrum globular virus 1 infecting hyperthermophilic archaeon Aeropyrum.</title>
        <authorList>
            <person name="Yumiya M."/>
            <person name="Yoshida T."/>
            <person name="Sako Y."/>
        </authorList>
    </citation>
    <scope>NUCLEOTIDE SEQUENCE [LARGE SCALE GENOMIC DNA]</scope>
    <source>
        <strain evidence="7 8">YK1-12-2013</strain>
    </source>
</reference>
<dbReference type="GO" id="GO:0016830">
    <property type="term" value="F:carbon-carbon lyase activity"/>
    <property type="evidence" value="ECO:0007669"/>
    <property type="project" value="InterPro"/>
</dbReference>
<dbReference type="OrthoDB" id="56891at2157"/>
<feature type="modified residue" description="N6-(pyridoxal phosphate)lysine" evidence="5">
    <location>
        <position position="238"/>
    </location>
</feature>
<evidence type="ECO:0000256" key="5">
    <source>
        <dbReference type="PIRSR" id="PIRSR602129-50"/>
    </source>
</evidence>
<protein>
    <submittedName>
        <fullName evidence="7">Putative pyridoxal-dependent decarboxylase</fullName>
    </submittedName>
</protein>
<dbReference type="Gene3D" id="3.40.640.10">
    <property type="entry name" value="Type I PLP-dependent aspartate aminotransferase-like (Major domain)"/>
    <property type="match status" value="1"/>
</dbReference>
<dbReference type="Proteomes" id="UP000291213">
    <property type="component" value="Unassembled WGS sequence"/>
</dbReference>